<dbReference type="AlphaFoldDB" id="A0AAU3IBX7"/>
<feature type="region of interest" description="Disordered" evidence="1">
    <location>
        <begin position="80"/>
        <end position="108"/>
    </location>
</feature>
<name>A0AAU3IBX7_9ACTN</name>
<proteinExistence type="predicted"/>
<sequence length="136" mass="14457">MLLFSDPAAGHRYGYYDGWLAQEDAHGPIFEYTGAGVVGDRLSHDIAVMPVEPVCAGEEAVDRRKRRGIARKAVVDAEALDRDPRELSEAGSGRCEAERAPALGDHSPDPGAGLYWVGVEHAVAGAAATITDGFRP</sequence>
<dbReference type="EMBL" id="CP109546">
    <property type="protein sequence ID" value="WTZ13965.1"/>
    <property type="molecule type" value="Genomic_DNA"/>
</dbReference>
<organism evidence="2">
    <name type="scientific">Streptomyces sp. NBC_01393</name>
    <dbReference type="NCBI Taxonomy" id="2903851"/>
    <lineage>
        <taxon>Bacteria</taxon>
        <taxon>Bacillati</taxon>
        <taxon>Actinomycetota</taxon>
        <taxon>Actinomycetes</taxon>
        <taxon>Kitasatosporales</taxon>
        <taxon>Streptomycetaceae</taxon>
        <taxon>Streptomyces</taxon>
    </lineage>
</organism>
<accession>A0AAU3IBX7</accession>
<reference evidence="2" key="1">
    <citation type="submission" date="2022-10" db="EMBL/GenBank/DDBJ databases">
        <title>The complete genomes of actinobacterial strains from the NBC collection.</title>
        <authorList>
            <person name="Joergensen T.S."/>
            <person name="Alvarez Arevalo M."/>
            <person name="Sterndorff E.B."/>
            <person name="Faurdal D."/>
            <person name="Vuksanovic O."/>
            <person name="Mourched A.-S."/>
            <person name="Charusanti P."/>
            <person name="Shaw S."/>
            <person name="Blin K."/>
            <person name="Weber T."/>
        </authorList>
    </citation>
    <scope>NUCLEOTIDE SEQUENCE</scope>
    <source>
        <strain evidence="2">NBC_01393</strain>
    </source>
</reference>
<protein>
    <submittedName>
        <fullName evidence="2">Uncharacterized protein</fullName>
    </submittedName>
</protein>
<evidence type="ECO:0000313" key="2">
    <source>
        <dbReference type="EMBL" id="WTZ13965.1"/>
    </source>
</evidence>
<gene>
    <name evidence="2" type="ORF">OG699_42015</name>
</gene>
<evidence type="ECO:0000256" key="1">
    <source>
        <dbReference type="SAM" id="MobiDB-lite"/>
    </source>
</evidence>